<sequence length="207" mass="23392">MKGQETIMTDYSAVYVEKLVAIAKENNPNGKVYEHQVNIAKNMLNGERTSWVSSFSFSYLARSNSSSVDIVNPQLLTGYQFGVSLNPGTLFKIPFNIKTAKEQVKISYLAKEAYDLQLESDVKSRYLLYLQSLSALRLQNKIVLDAESIFKDMKIKYERSEITFLDYNNASMSLSTAYLTRIQAETSLIAAKVSLEALLAKKLEEIK</sequence>
<name>R9GTW8_9SPHI</name>
<dbReference type="AlphaFoldDB" id="R9GTW8"/>
<accession>R9GTW8</accession>
<evidence type="ECO:0000313" key="2">
    <source>
        <dbReference type="EMBL" id="EOR94990.1"/>
    </source>
</evidence>
<dbReference type="STRING" id="1150600.ADIARSV_1861"/>
<evidence type="ECO:0000313" key="3">
    <source>
        <dbReference type="Proteomes" id="UP000014174"/>
    </source>
</evidence>
<gene>
    <name evidence="2" type="ORF">ADIARSV_1861</name>
</gene>
<evidence type="ECO:0008006" key="4">
    <source>
        <dbReference type="Google" id="ProtNLM"/>
    </source>
</evidence>
<keyword evidence="3" id="KW-1185">Reference proteome</keyword>
<dbReference type="EMBL" id="AQPN01000070">
    <property type="protein sequence ID" value="EOR94990.1"/>
    <property type="molecule type" value="Genomic_DNA"/>
</dbReference>
<dbReference type="GO" id="GO:0015562">
    <property type="term" value="F:efflux transmembrane transporter activity"/>
    <property type="evidence" value="ECO:0007669"/>
    <property type="project" value="InterPro"/>
</dbReference>
<comment type="caution">
    <text evidence="2">The sequence shown here is derived from an EMBL/GenBank/DDBJ whole genome shotgun (WGS) entry which is preliminary data.</text>
</comment>
<reference evidence="2 3" key="1">
    <citation type="journal article" date="2013" name="Genome Announc.">
        <title>Draft Genome Sequence of Arcticibacter svalbardensis Strain MN12-7T, a Member of the Family Sphingobacteriaceae Isolated from an Arctic Soil Sample.</title>
        <authorList>
            <person name="Shivaji S."/>
            <person name="Ara S."/>
            <person name="Prasad S."/>
            <person name="Manasa B.P."/>
            <person name="Begum Z."/>
            <person name="Singh A."/>
            <person name="Kumar Pinnaka A."/>
        </authorList>
    </citation>
    <scope>NUCLEOTIDE SEQUENCE [LARGE SCALE GENOMIC DNA]</scope>
    <source>
        <strain evidence="2 3">MN12-7</strain>
    </source>
</reference>
<dbReference type="SUPFAM" id="SSF56954">
    <property type="entry name" value="Outer membrane efflux proteins (OEP)"/>
    <property type="match status" value="1"/>
</dbReference>
<dbReference type="Gene3D" id="1.20.1600.10">
    <property type="entry name" value="Outer membrane efflux proteins (OEP)"/>
    <property type="match status" value="1"/>
</dbReference>
<evidence type="ECO:0000256" key="1">
    <source>
        <dbReference type="ARBA" id="ARBA00007613"/>
    </source>
</evidence>
<dbReference type="eggNOG" id="COG1538">
    <property type="taxonomic scope" value="Bacteria"/>
</dbReference>
<dbReference type="InterPro" id="IPR003423">
    <property type="entry name" value="OMP_efflux"/>
</dbReference>
<dbReference type="Pfam" id="PF02321">
    <property type="entry name" value="OEP"/>
    <property type="match status" value="1"/>
</dbReference>
<proteinExistence type="inferred from homology"/>
<dbReference type="Proteomes" id="UP000014174">
    <property type="component" value="Unassembled WGS sequence"/>
</dbReference>
<protein>
    <recommendedName>
        <fullName evidence="4">Outer membrane efflux protein</fullName>
    </recommendedName>
</protein>
<comment type="similarity">
    <text evidence="1">Belongs to the outer membrane factor (OMF) (TC 1.B.17) family.</text>
</comment>
<organism evidence="2 3">
    <name type="scientific">Arcticibacter svalbardensis MN12-7</name>
    <dbReference type="NCBI Taxonomy" id="1150600"/>
    <lineage>
        <taxon>Bacteria</taxon>
        <taxon>Pseudomonadati</taxon>
        <taxon>Bacteroidota</taxon>
        <taxon>Sphingobacteriia</taxon>
        <taxon>Sphingobacteriales</taxon>
        <taxon>Sphingobacteriaceae</taxon>
        <taxon>Arcticibacter</taxon>
    </lineage>
</organism>